<evidence type="ECO:0000313" key="2">
    <source>
        <dbReference type="EMBL" id="MFH7566537.1"/>
    </source>
</evidence>
<gene>
    <name evidence="2" type="ORF">AB9R89_14595</name>
</gene>
<feature type="transmembrane region" description="Helical" evidence="1">
    <location>
        <begin position="85"/>
        <end position="104"/>
    </location>
</feature>
<dbReference type="EMBL" id="JBGFTR010000035">
    <property type="protein sequence ID" value="MFH7566537.1"/>
    <property type="molecule type" value="Genomic_DNA"/>
</dbReference>
<dbReference type="RefSeq" id="WP_395545917.1">
    <property type="nucleotide sequence ID" value="NZ_CP166302.1"/>
</dbReference>
<feature type="transmembrane region" description="Helical" evidence="1">
    <location>
        <begin position="124"/>
        <end position="143"/>
    </location>
</feature>
<keyword evidence="1" id="KW-0472">Membrane</keyword>
<evidence type="ECO:0000313" key="3">
    <source>
        <dbReference type="Proteomes" id="UP001610706"/>
    </source>
</evidence>
<feature type="transmembrane region" description="Helical" evidence="1">
    <location>
        <begin position="40"/>
        <end position="64"/>
    </location>
</feature>
<comment type="caution">
    <text evidence="2">The sequence shown here is derived from an EMBL/GenBank/DDBJ whole genome shotgun (WGS) entry which is preliminary data.</text>
</comment>
<reference evidence="2 3" key="1">
    <citation type="submission" date="2024-08" db="EMBL/GenBank/DDBJ databases">
        <title>Oceanimonas smirnovii Genome sequencing and assembly.</title>
        <authorList>
            <person name="Tang B."/>
        </authorList>
    </citation>
    <scope>NUCLEOTIDE SEQUENCE [LARGE SCALE GENOMIC DNA]</scope>
    <source>
        <strain evidence="2 3">OS2020-119</strain>
    </source>
</reference>
<keyword evidence="3" id="KW-1185">Reference proteome</keyword>
<keyword evidence="1" id="KW-0812">Transmembrane</keyword>
<organism evidence="2 3">
    <name type="scientific">Oceanimonas smirnovii</name>
    <dbReference type="NCBI Taxonomy" id="264574"/>
    <lineage>
        <taxon>Bacteria</taxon>
        <taxon>Pseudomonadati</taxon>
        <taxon>Pseudomonadota</taxon>
        <taxon>Gammaproteobacteria</taxon>
        <taxon>Aeromonadales</taxon>
        <taxon>Aeromonadaceae</taxon>
        <taxon>Oceanimonas</taxon>
    </lineage>
</organism>
<dbReference type="Proteomes" id="UP001610706">
    <property type="component" value="Unassembled WGS sequence"/>
</dbReference>
<evidence type="ECO:0000256" key="1">
    <source>
        <dbReference type="SAM" id="Phobius"/>
    </source>
</evidence>
<sequence>MSLISFIQRFFSVGLGAMASSFVGYYRMLAHAVFGVPAELLGITLPSSLIDFWALSFVCAGAYVRAKNVEDARAFRHLQLKKTSIKLRVAVFLISGLTGLSLFIPLSAMSIYTYTEGDITRDALKNLLVILVVVFGFFIFNAFSPSG</sequence>
<accession>A0ABW7P4W9</accession>
<keyword evidence="1" id="KW-1133">Transmembrane helix</keyword>
<name>A0ABW7P4W9_9GAMM</name>
<protein>
    <submittedName>
        <fullName evidence="2">Uncharacterized protein</fullName>
    </submittedName>
</protein>
<proteinExistence type="predicted"/>
<feature type="transmembrane region" description="Helical" evidence="1">
    <location>
        <begin position="7"/>
        <end position="28"/>
    </location>
</feature>